<dbReference type="Pfam" id="PF25470">
    <property type="entry name" value="DUF7901"/>
    <property type="match status" value="1"/>
</dbReference>
<protein>
    <submittedName>
        <fullName evidence="4">PEP-CTERM protein-sorting domain-containing protein</fullName>
    </submittedName>
</protein>
<feature type="domain" description="DUF7901" evidence="3">
    <location>
        <begin position="44"/>
        <end position="96"/>
    </location>
</feature>
<dbReference type="OrthoDB" id="8546380at2"/>
<accession>A0A1I0FSY4</accession>
<feature type="chain" id="PRO_5011617563" evidence="2">
    <location>
        <begin position="23"/>
        <end position="214"/>
    </location>
</feature>
<keyword evidence="1" id="KW-0472">Membrane</keyword>
<keyword evidence="5" id="KW-1185">Reference proteome</keyword>
<evidence type="ECO:0000256" key="1">
    <source>
        <dbReference type="SAM" id="Phobius"/>
    </source>
</evidence>
<evidence type="ECO:0000313" key="5">
    <source>
        <dbReference type="Proteomes" id="UP000199345"/>
    </source>
</evidence>
<dbReference type="Proteomes" id="UP000199345">
    <property type="component" value="Unassembled WGS sequence"/>
</dbReference>
<keyword evidence="1" id="KW-1133">Transmembrane helix</keyword>
<dbReference type="RefSeq" id="WP_143058833.1">
    <property type="nucleotide sequence ID" value="NZ_FOIA01000043.1"/>
</dbReference>
<dbReference type="AlphaFoldDB" id="A0A1I0FSY4"/>
<gene>
    <name evidence="4" type="ORF">SAMN05216326_1433</name>
</gene>
<keyword evidence="2" id="KW-0732">Signal</keyword>
<keyword evidence="1" id="KW-0812">Transmembrane</keyword>
<organism evidence="4 5">
    <name type="scientific">Nitrosomonas marina</name>
    <dbReference type="NCBI Taxonomy" id="917"/>
    <lineage>
        <taxon>Bacteria</taxon>
        <taxon>Pseudomonadati</taxon>
        <taxon>Pseudomonadota</taxon>
        <taxon>Betaproteobacteria</taxon>
        <taxon>Nitrosomonadales</taxon>
        <taxon>Nitrosomonadaceae</taxon>
        <taxon>Nitrosomonas</taxon>
    </lineage>
</organism>
<proteinExistence type="predicted"/>
<evidence type="ECO:0000256" key="2">
    <source>
        <dbReference type="SAM" id="SignalP"/>
    </source>
</evidence>
<reference evidence="5" key="1">
    <citation type="submission" date="2016-10" db="EMBL/GenBank/DDBJ databases">
        <authorList>
            <person name="Varghese N."/>
            <person name="Submissions S."/>
        </authorList>
    </citation>
    <scope>NUCLEOTIDE SEQUENCE [LARGE SCALE GENOMIC DNA]</scope>
    <source>
        <strain evidence="5">Nm71</strain>
    </source>
</reference>
<evidence type="ECO:0000313" key="4">
    <source>
        <dbReference type="EMBL" id="SET60744.1"/>
    </source>
</evidence>
<evidence type="ECO:0000259" key="3">
    <source>
        <dbReference type="Pfam" id="PF25470"/>
    </source>
</evidence>
<feature type="signal peptide" evidence="2">
    <location>
        <begin position="1"/>
        <end position="22"/>
    </location>
</feature>
<dbReference type="InterPro" id="IPR057223">
    <property type="entry name" value="DUF7901"/>
</dbReference>
<name>A0A1I0FSY4_9PROT</name>
<sequence>MNSMRQLILLIFLIILPLPASAVILEQAPLDGGDGSLSVGPSGIQIATDDFQFANTIQLTNIRWWGSYDPAAPVTESFTVRLFADDGSGNPETNAFFETTFAGNGDSSGGLVDLFGGTVYQYDLGVNQLLQGGADYYLSVFNNDGAQDWYWLESATGNNTGWSRAADGDFWNFDASTLNMSFQLTADIVDIPEPATLLLTIAPLLWLIGSRRRR</sequence>
<feature type="transmembrane region" description="Helical" evidence="1">
    <location>
        <begin position="191"/>
        <end position="209"/>
    </location>
</feature>
<dbReference type="EMBL" id="FOIA01000043">
    <property type="protein sequence ID" value="SET60744.1"/>
    <property type="molecule type" value="Genomic_DNA"/>
</dbReference>